<protein>
    <submittedName>
        <fullName evidence="1">Uncharacterized protein</fullName>
    </submittedName>
</protein>
<evidence type="ECO:0000313" key="2">
    <source>
        <dbReference type="Proteomes" id="UP000006882"/>
    </source>
</evidence>
<sequence>MLPTTKEEGEEWRTLQLQEWRTLQLHHLFVWSDQRSAWIRKYQL</sequence>
<accession>A0A251N481</accession>
<dbReference type="Gramene" id="ONH94170">
    <property type="protein sequence ID" value="ONH94170"/>
    <property type="gene ID" value="PRUPE_7G002100"/>
</dbReference>
<name>A0A251N481_PRUPE</name>
<proteinExistence type="predicted"/>
<gene>
    <name evidence="1" type="ORF">PRUPE_7G002100</name>
</gene>
<organism evidence="1 2">
    <name type="scientific">Prunus persica</name>
    <name type="common">Peach</name>
    <name type="synonym">Amygdalus persica</name>
    <dbReference type="NCBI Taxonomy" id="3760"/>
    <lineage>
        <taxon>Eukaryota</taxon>
        <taxon>Viridiplantae</taxon>
        <taxon>Streptophyta</taxon>
        <taxon>Embryophyta</taxon>
        <taxon>Tracheophyta</taxon>
        <taxon>Spermatophyta</taxon>
        <taxon>Magnoliopsida</taxon>
        <taxon>eudicotyledons</taxon>
        <taxon>Gunneridae</taxon>
        <taxon>Pentapetalae</taxon>
        <taxon>rosids</taxon>
        <taxon>fabids</taxon>
        <taxon>Rosales</taxon>
        <taxon>Rosaceae</taxon>
        <taxon>Amygdaloideae</taxon>
        <taxon>Amygdaleae</taxon>
        <taxon>Prunus</taxon>
    </lineage>
</organism>
<keyword evidence="2" id="KW-1185">Reference proteome</keyword>
<dbReference type="Proteomes" id="UP000006882">
    <property type="component" value="Chromosome G7"/>
</dbReference>
<evidence type="ECO:0000313" key="1">
    <source>
        <dbReference type="EMBL" id="ONH94170.1"/>
    </source>
</evidence>
<dbReference type="EMBL" id="CM007657">
    <property type="protein sequence ID" value="ONH94170.1"/>
    <property type="molecule type" value="Genomic_DNA"/>
</dbReference>
<dbReference type="AlphaFoldDB" id="A0A251N481"/>
<reference evidence="1 2" key="1">
    <citation type="journal article" date="2013" name="Nat. Genet.">
        <title>The high-quality draft genome of peach (Prunus persica) identifies unique patterns of genetic diversity, domestication and genome evolution.</title>
        <authorList>
            <consortium name="International Peach Genome Initiative"/>
            <person name="Verde I."/>
            <person name="Abbott A.G."/>
            <person name="Scalabrin S."/>
            <person name="Jung S."/>
            <person name="Shu S."/>
            <person name="Marroni F."/>
            <person name="Zhebentyayeva T."/>
            <person name="Dettori M.T."/>
            <person name="Grimwood J."/>
            <person name="Cattonaro F."/>
            <person name="Zuccolo A."/>
            <person name="Rossini L."/>
            <person name="Jenkins J."/>
            <person name="Vendramin E."/>
            <person name="Meisel L.A."/>
            <person name="Decroocq V."/>
            <person name="Sosinski B."/>
            <person name="Prochnik S."/>
            <person name="Mitros T."/>
            <person name="Policriti A."/>
            <person name="Cipriani G."/>
            <person name="Dondini L."/>
            <person name="Ficklin S."/>
            <person name="Goodstein D.M."/>
            <person name="Xuan P."/>
            <person name="Del Fabbro C."/>
            <person name="Aramini V."/>
            <person name="Copetti D."/>
            <person name="Gonzalez S."/>
            <person name="Horner D.S."/>
            <person name="Falchi R."/>
            <person name="Lucas S."/>
            <person name="Mica E."/>
            <person name="Maldonado J."/>
            <person name="Lazzari B."/>
            <person name="Bielenberg D."/>
            <person name="Pirona R."/>
            <person name="Miculan M."/>
            <person name="Barakat A."/>
            <person name="Testolin R."/>
            <person name="Stella A."/>
            <person name="Tartarini S."/>
            <person name="Tonutti P."/>
            <person name="Arus P."/>
            <person name="Orellana A."/>
            <person name="Wells C."/>
            <person name="Main D."/>
            <person name="Vizzotto G."/>
            <person name="Silva H."/>
            <person name="Salamini F."/>
            <person name="Schmutz J."/>
            <person name="Morgante M."/>
            <person name="Rokhsar D.S."/>
        </authorList>
    </citation>
    <scope>NUCLEOTIDE SEQUENCE [LARGE SCALE GENOMIC DNA]</scope>
    <source>
        <strain evidence="2">cv. Nemared</strain>
    </source>
</reference>